<dbReference type="AlphaFoldDB" id="A0A7X9HSE9"/>
<evidence type="ECO:0000256" key="5">
    <source>
        <dbReference type="SAM" id="Phobius"/>
    </source>
</evidence>
<dbReference type="InterPro" id="IPR003959">
    <property type="entry name" value="ATPase_AAA_core"/>
</dbReference>
<dbReference type="Gene3D" id="3.40.50.300">
    <property type="entry name" value="P-loop containing nucleotide triphosphate hydrolases"/>
    <property type="match status" value="2"/>
</dbReference>
<evidence type="ECO:0000313" key="8">
    <source>
        <dbReference type="EMBL" id="NMB91401.1"/>
    </source>
</evidence>
<dbReference type="CDD" id="cd00009">
    <property type="entry name" value="AAA"/>
    <property type="match status" value="1"/>
</dbReference>
<dbReference type="Gene3D" id="1.10.8.60">
    <property type="match status" value="2"/>
</dbReference>
<dbReference type="EMBL" id="JAAZNV010000006">
    <property type="protein sequence ID" value="NMB91401.1"/>
    <property type="molecule type" value="Genomic_DNA"/>
</dbReference>
<dbReference type="PANTHER" id="PTHR11638">
    <property type="entry name" value="ATP-DEPENDENT CLP PROTEASE"/>
    <property type="match status" value="1"/>
</dbReference>
<dbReference type="InterPro" id="IPR019489">
    <property type="entry name" value="Clp_ATPase_C"/>
</dbReference>
<keyword evidence="3" id="KW-0067">ATP-binding</keyword>
<dbReference type="InterPro" id="IPR041546">
    <property type="entry name" value="ClpA/ClpB_AAA_lid"/>
</dbReference>
<dbReference type="Pfam" id="PF07724">
    <property type="entry name" value="AAA_2"/>
    <property type="match status" value="1"/>
</dbReference>
<keyword evidence="2" id="KW-0547">Nucleotide-binding</keyword>
<dbReference type="Proteomes" id="UP000590542">
    <property type="component" value="Unassembled WGS sequence"/>
</dbReference>
<protein>
    <submittedName>
        <fullName evidence="8">AAA domain-containing protein</fullName>
    </submittedName>
</protein>
<dbReference type="GO" id="GO:0016887">
    <property type="term" value="F:ATP hydrolysis activity"/>
    <property type="evidence" value="ECO:0007669"/>
    <property type="project" value="InterPro"/>
</dbReference>
<evidence type="ECO:0000256" key="3">
    <source>
        <dbReference type="ARBA" id="ARBA00022840"/>
    </source>
</evidence>
<dbReference type="Pfam" id="PF10431">
    <property type="entry name" value="ClpB_D2-small"/>
    <property type="match status" value="1"/>
</dbReference>
<dbReference type="Pfam" id="PF17871">
    <property type="entry name" value="AAA_lid_9"/>
    <property type="match status" value="1"/>
</dbReference>
<name>A0A7X9HSE9_UNCKA</name>
<dbReference type="InterPro" id="IPR001270">
    <property type="entry name" value="ClpA/B"/>
</dbReference>
<dbReference type="CDD" id="cd19499">
    <property type="entry name" value="RecA-like_ClpB_Hsp104-like"/>
    <property type="match status" value="1"/>
</dbReference>
<dbReference type="SMART" id="SM01086">
    <property type="entry name" value="ClpB_D2-small"/>
    <property type="match status" value="1"/>
</dbReference>
<evidence type="ECO:0000259" key="6">
    <source>
        <dbReference type="SMART" id="SM00382"/>
    </source>
</evidence>
<evidence type="ECO:0000256" key="1">
    <source>
        <dbReference type="ARBA" id="ARBA00022737"/>
    </source>
</evidence>
<dbReference type="InterPro" id="IPR003593">
    <property type="entry name" value="AAA+_ATPase"/>
</dbReference>
<organism evidence="8 9">
    <name type="scientific">candidate division WWE3 bacterium</name>
    <dbReference type="NCBI Taxonomy" id="2053526"/>
    <lineage>
        <taxon>Bacteria</taxon>
        <taxon>Katanobacteria</taxon>
    </lineage>
</organism>
<feature type="transmembrane region" description="Helical" evidence="5">
    <location>
        <begin position="64"/>
        <end position="95"/>
    </location>
</feature>
<dbReference type="GO" id="GO:0034605">
    <property type="term" value="P:cellular response to heat"/>
    <property type="evidence" value="ECO:0007669"/>
    <property type="project" value="TreeGrafter"/>
</dbReference>
<proteinExistence type="predicted"/>
<dbReference type="PRINTS" id="PR00300">
    <property type="entry name" value="CLPPROTEASEA"/>
</dbReference>
<evidence type="ECO:0000313" key="9">
    <source>
        <dbReference type="Proteomes" id="UP000590542"/>
    </source>
</evidence>
<dbReference type="GO" id="GO:0005737">
    <property type="term" value="C:cytoplasm"/>
    <property type="evidence" value="ECO:0007669"/>
    <property type="project" value="TreeGrafter"/>
</dbReference>
<keyword evidence="5" id="KW-0472">Membrane</keyword>
<dbReference type="Pfam" id="PF00004">
    <property type="entry name" value="AAA"/>
    <property type="match status" value="1"/>
</dbReference>
<keyword evidence="5" id="KW-1133">Transmembrane helix</keyword>
<reference evidence="8 9" key="1">
    <citation type="journal article" date="2020" name="Biotechnol. Biofuels">
        <title>New insights from the biogas microbiome by comprehensive genome-resolved metagenomics of nearly 1600 species originating from multiple anaerobic digesters.</title>
        <authorList>
            <person name="Campanaro S."/>
            <person name="Treu L."/>
            <person name="Rodriguez-R L.M."/>
            <person name="Kovalovszki A."/>
            <person name="Ziels R.M."/>
            <person name="Maus I."/>
            <person name="Zhu X."/>
            <person name="Kougias P.G."/>
            <person name="Basile A."/>
            <person name="Luo G."/>
            <person name="Schluter A."/>
            <person name="Konstantinidis K.T."/>
            <person name="Angelidaki I."/>
        </authorList>
    </citation>
    <scope>NUCLEOTIDE SEQUENCE [LARGE SCALE GENOMIC DNA]</scope>
    <source>
        <strain evidence="8">AS27yjCOA_202</strain>
    </source>
</reference>
<accession>A0A7X9HSE9</accession>
<evidence type="ECO:0000256" key="2">
    <source>
        <dbReference type="ARBA" id="ARBA00022741"/>
    </source>
</evidence>
<keyword evidence="1" id="KW-0677">Repeat</keyword>
<evidence type="ECO:0000259" key="7">
    <source>
        <dbReference type="SMART" id="SM01086"/>
    </source>
</evidence>
<feature type="domain" description="AAA+ ATPase" evidence="6">
    <location>
        <begin position="602"/>
        <end position="769"/>
    </location>
</feature>
<evidence type="ECO:0000256" key="4">
    <source>
        <dbReference type="ARBA" id="ARBA00023186"/>
    </source>
</evidence>
<dbReference type="SUPFAM" id="SSF52540">
    <property type="entry name" value="P-loop containing nucleoside triphosphate hydrolases"/>
    <property type="match status" value="2"/>
</dbReference>
<comment type="caution">
    <text evidence="8">The sequence shown here is derived from an EMBL/GenBank/DDBJ whole genome shotgun (WGS) entry which is preliminary data.</text>
</comment>
<feature type="domain" description="Clp ATPase C-terminal" evidence="7">
    <location>
        <begin position="768"/>
        <end position="853"/>
    </location>
</feature>
<dbReference type="SMART" id="SM00382">
    <property type="entry name" value="AAA"/>
    <property type="match status" value="2"/>
</dbReference>
<dbReference type="GO" id="GO:0005524">
    <property type="term" value="F:ATP binding"/>
    <property type="evidence" value="ECO:0007669"/>
    <property type="project" value="UniProtKB-KW"/>
</dbReference>
<dbReference type="InterPro" id="IPR050130">
    <property type="entry name" value="ClpA_ClpB"/>
</dbReference>
<gene>
    <name evidence="8" type="ORF">GYA37_00975</name>
</gene>
<sequence length="854" mass="95824">MPYSFKLPHKFLAWWATKGPAKAFNIATTFLAVANNELSFLTNIRLLFVPLYGIRTIPGRVMSFVARILMIAVGLLFMTAILIICVLIPIVWLAIPLIIGYYSLEATFIFFVVLYLIWAVSNLNTPERKIEDIKDSKYIKSFRPKTKYYLKLLIKNPKNAINKIIKDKSISYLLRKSELDNKELIEKLSNITEMKTNNIEKQSFDLANENKSRYVELEHLFTSVITNIPNISTILSSFNSDVETIKQTASWIVEEREYLSKVYIWQENYERSPLGGIGKGMLGRVTPTLDKVSLDITKEVQKGRVDRIIGREEEIKQIAEMLDGNKGNILIIGEPGSGKTSILKGIAYRIICGTEYKTLHNKRIVSLDVGSLISGAENAGGIAKRLTSVLDDAEGSGDIILFIDEIQNLVTGLGEKDGDSSTIFSMLENYLVSDKIRFIGATSISNYRKYIEPNEVISRLFQIIELNQSSKLDTIEILKYIARKYEDEYKTFITFPAVVESVELSEELIQERVLPDKAIDILNRSAVSVKESTKILTSEDVAKEVSEMTNVPITTITQDDAVKLLNIESEMKKRVIGQDQALEKVAAALQRARTGIRDEKKPIASFLFVGTTGVGKTETAKALASSYFGNEEDMIRLDMSEYQQLDSINRLIGSPDGSINGTLTDSVRSKPFGLILIDEIEKAHPNILLMFLQVLDEGRLTDTSGNIANFTNSIIICTSNVGTRSIQTVFEAKGTYDQMTKAAMTDIRNKFAPELLNRYTGIIVFNPLSVENMREITKLMLKKVTSRAEEKGIKLSFKPELVEELIKRGYSPQWGARPLARAIEDSVESYLAVKILKKEVKAGDSLLLGTEVFN</sequence>
<dbReference type="PANTHER" id="PTHR11638:SF18">
    <property type="entry name" value="HEAT SHOCK PROTEIN 104"/>
    <property type="match status" value="1"/>
</dbReference>
<feature type="transmembrane region" description="Helical" evidence="5">
    <location>
        <begin position="101"/>
        <end position="120"/>
    </location>
</feature>
<feature type="domain" description="AAA+ ATPase" evidence="6">
    <location>
        <begin position="325"/>
        <end position="470"/>
    </location>
</feature>
<keyword evidence="4" id="KW-0143">Chaperone</keyword>
<dbReference type="InterPro" id="IPR027417">
    <property type="entry name" value="P-loop_NTPase"/>
</dbReference>
<keyword evidence="5" id="KW-0812">Transmembrane</keyword>